<dbReference type="AlphaFoldDB" id="A0A3B3CLQ9"/>
<dbReference type="Proteomes" id="UP000261560">
    <property type="component" value="Unplaced"/>
</dbReference>
<accession>A0A3B3CLQ9</accession>
<dbReference type="STRING" id="30732.ENSOMEP00000018501"/>
<dbReference type="Ensembl" id="ENSOMET00000035276.1">
    <property type="protein sequence ID" value="ENSOMEP00000018501.1"/>
    <property type="gene ID" value="ENSOMEG00000020208.1"/>
</dbReference>
<reference evidence="2" key="1">
    <citation type="submission" date="2025-08" db="UniProtKB">
        <authorList>
            <consortium name="Ensembl"/>
        </authorList>
    </citation>
    <scope>IDENTIFICATION</scope>
</reference>
<proteinExistence type="predicted"/>
<evidence type="ECO:0000256" key="1">
    <source>
        <dbReference type="SAM" id="MobiDB-lite"/>
    </source>
</evidence>
<evidence type="ECO:0000313" key="3">
    <source>
        <dbReference type="Proteomes" id="UP000261560"/>
    </source>
</evidence>
<keyword evidence="3" id="KW-1185">Reference proteome</keyword>
<reference evidence="2" key="2">
    <citation type="submission" date="2025-09" db="UniProtKB">
        <authorList>
            <consortium name="Ensembl"/>
        </authorList>
    </citation>
    <scope>IDENTIFICATION</scope>
</reference>
<dbReference type="PaxDb" id="30732-ENSOMEP00000018501"/>
<sequence>MDPFPLSKHENDFTLGGIRPQQARQEKSRFFINEASADSLDLHLKSICDHHKDSFCTKKPNCMEEEQENDIRTRVDPKRSSTHKIN</sequence>
<feature type="compositionally biased region" description="Basic and acidic residues" evidence="1">
    <location>
        <begin position="69"/>
        <end position="79"/>
    </location>
</feature>
<feature type="region of interest" description="Disordered" evidence="1">
    <location>
        <begin position="1"/>
        <end position="21"/>
    </location>
</feature>
<organism evidence="2 3">
    <name type="scientific">Oryzias melastigma</name>
    <name type="common">Marine medaka</name>
    <dbReference type="NCBI Taxonomy" id="30732"/>
    <lineage>
        <taxon>Eukaryota</taxon>
        <taxon>Metazoa</taxon>
        <taxon>Chordata</taxon>
        <taxon>Craniata</taxon>
        <taxon>Vertebrata</taxon>
        <taxon>Euteleostomi</taxon>
        <taxon>Actinopterygii</taxon>
        <taxon>Neopterygii</taxon>
        <taxon>Teleostei</taxon>
        <taxon>Neoteleostei</taxon>
        <taxon>Acanthomorphata</taxon>
        <taxon>Ovalentaria</taxon>
        <taxon>Atherinomorphae</taxon>
        <taxon>Beloniformes</taxon>
        <taxon>Adrianichthyidae</taxon>
        <taxon>Oryziinae</taxon>
        <taxon>Oryzias</taxon>
    </lineage>
</organism>
<feature type="region of interest" description="Disordered" evidence="1">
    <location>
        <begin position="64"/>
        <end position="86"/>
    </location>
</feature>
<protein>
    <submittedName>
        <fullName evidence="2">Uncharacterized protein</fullName>
    </submittedName>
</protein>
<evidence type="ECO:0000313" key="2">
    <source>
        <dbReference type="Ensembl" id="ENSOMEP00000018501.1"/>
    </source>
</evidence>
<name>A0A3B3CLQ9_ORYME</name>